<dbReference type="EMBL" id="JAQJAN010000003">
    <property type="protein sequence ID" value="KAJ5734329.1"/>
    <property type="molecule type" value="Genomic_DNA"/>
</dbReference>
<evidence type="ECO:0000256" key="2">
    <source>
        <dbReference type="ARBA" id="ARBA00006844"/>
    </source>
</evidence>
<accession>A0AAD6HT73</accession>
<comment type="caution">
    <text evidence="7">The sequence shown here is derived from an EMBL/GenBank/DDBJ whole genome shotgun (WGS) entry which is preliminary data.</text>
</comment>
<gene>
    <name evidence="7" type="ORF">N7493_003115</name>
</gene>
<feature type="domain" description="ADF-H" evidence="6">
    <location>
        <begin position="4"/>
        <end position="146"/>
    </location>
</feature>
<dbReference type="SMART" id="SM00102">
    <property type="entry name" value="ADF"/>
    <property type="match status" value="1"/>
</dbReference>
<dbReference type="Gene3D" id="3.40.20.10">
    <property type="entry name" value="Severin"/>
    <property type="match status" value="1"/>
</dbReference>
<comment type="subcellular location">
    <subcellularLocation>
        <location evidence="1">Nucleus matrix</location>
    </subcellularLocation>
</comment>
<dbReference type="Pfam" id="PF00241">
    <property type="entry name" value="Cofilin_ADF"/>
    <property type="match status" value="1"/>
</dbReference>
<proteinExistence type="inferred from homology"/>
<dbReference type="GO" id="GO:0003779">
    <property type="term" value="F:actin binding"/>
    <property type="evidence" value="ECO:0007669"/>
    <property type="project" value="UniProtKB-KW"/>
</dbReference>
<name>A0AAD6HT73_9EURO</name>
<dbReference type="InterPro" id="IPR002108">
    <property type="entry name" value="ADF-H"/>
</dbReference>
<evidence type="ECO:0000313" key="8">
    <source>
        <dbReference type="Proteomes" id="UP001215712"/>
    </source>
</evidence>
<evidence type="ECO:0000256" key="1">
    <source>
        <dbReference type="ARBA" id="ARBA00004109"/>
    </source>
</evidence>
<reference evidence="7" key="2">
    <citation type="submission" date="2023-01" db="EMBL/GenBank/DDBJ databases">
        <authorList>
            <person name="Petersen C."/>
        </authorList>
    </citation>
    <scope>NUCLEOTIDE SEQUENCE</scope>
    <source>
        <strain evidence="7">IBT 17514</strain>
    </source>
</reference>
<comment type="similarity">
    <text evidence="2">Belongs to the actin-binding proteins ADF family.</text>
</comment>
<evidence type="ECO:0000313" key="7">
    <source>
        <dbReference type="EMBL" id="KAJ5734329.1"/>
    </source>
</evidence>
<reference evidence="7" key="1">
    <citation type="journal article" date="2023" name="IMA Fungus">
        <title>Comparative genomic study of the Penicillium genus elucidates a diverse pangenome and 15 lateral gene transfer events.</title>
        <authorList>
            <person name="Petersen C."/>
            <person name="Sorensen T."/>
            <person name="Nielsen M.R."/>
            <person name="Sondergaard T.E."/>
            <person name="Sorensen J.L."/>
            <person name="Fitzpatrick D.A."/>
            <person name="Frisvad J.C."/>
            <person name="Nielsen K.L."/>
        </authorList>
    </citation>
    <scope>NUCLEOTIDE SEQUENCE</scope>
    <source>
        <strain evidence="7">IBT 17514</strain>
    </source>
</reference>
<sequence length="148" mass="16551">MTRGFATITPECEAAFDDVKETDNLNYVIYQASAHDKKITVAESGKYEDYSEFLAHFKDDTPRYAVVELSYDFPGGDKPRHKLAFITCSGLACFREGAPEGASIHDKSYYISNKDHLYRALLDLSLHVQAHTQADLAHAAILSQFKAL</sequence>
<evidence type="ECO:0000259" key="6">
    <source>
        <dbReference type="PROSITE" id="PS51263"/>
    </source>
</evidence>
<dbReference type="GO" id="GO:0030042">
    <property type="term" value="P:actin filament depolymerization"/>
    <property type="evidence" value="ECO:0007669"/>
    <property type="project" value="InterPro"/>
</dbReference>
<dbReference type="SUPFAM" id="SSF55753">
    <property type="entry name" value="Actin depolymerizing proteins"/>
    <property type="match status" value="1"/>
</dbReference>
<dbReference type="InterPro" id="IPR017904">
    <property type="entry name" value="ADF/Cofilin"/>
</dbReference>
<evidence type="ECO:0000256" key="4">
    <source>
        <dbReference type="ARBA" id="ARBA00023203"/>
    </source>
</evidence>
<protein>
    <recommendedName>
        <fullName evidence="3">Cofilin</fullName>
    </recommendedName>
    <alternativeName>
        <fullName evidence="5">Actin-depolymerizing factor 1</fullName>
    </alternativeName>
</protein>
<keyword evidence="8" id="KW-1185">Reference proteome</keyword>
<dbReference type="PROSITE" id="PS51263">
    <property type="entry name" value="ADF_H"/>
    <property type="match status" value="1"/>
</dbReference>
<dbReference type="Proteomes" id="UP001215712">
    <property type="component" value="Unassembled WGS sequence"/>
</dbReference>
<dbReference type="GO" id="GO:0016363">
    <property type="term" value="C:nuclear matrix"/>
    <property type="evidence" value="ECO:0007669"/>
    <property type="project" value="UniProtKB-SubCell"/>
</dbReference>
<keyword evidence="4" id="KW-0009">Actin-binding</keyword>
<evidence type="ECO:0000256" key="5">
    <source>
        <dbReference type="ARBA" id="ARBA00032427"/>
    </source>
</evidence>
<dbReference type="GO" id="GO:0015629">
    <property type="term" value="C:actin cytoskeleton"/>
    <property type="evidence" value="ECO:0007669"/>
    <property type="project" value="InterPro"/>
</dbReference>
<evidence type="ECO:0000256" key="3">
    <source>
        <dbReference type="ARBA" id="ARBA00015630"/>
    </source>
</evidence>
<dbReference type="InterPro" id="IPR029006">
    <property type="entry name" value="ADF-H/Gelsolin-like_dom_sf"/>
</dbReference>
<dbReference type="PANTHER" id="PTHR11913">
    <property type="entry name" value="COFILIN-RELATED"/>
    <property type="match status" value="1"/>
</dbReference>
<dbReference type="AlphaFoldDB" id="A0AAD6HT73"/>
<organism evidence="7 8">
    <name type="scientific">Penicillium malachiteum</name>
    <dbReference type="NCBI Taxonomy" id="1324776"/>
    <lineage>
        <taxon>Eukaryota</taxon>
        <taxon>Fungi</taxon>
        <taxon>Dikarya</taxon>
        <taxon>Ascomycota</taxon>
        <taxon>Pezizomycotina</taxon>
        <taxon>Eurotiomycetes</taxon>
        <taxon>Eurotiomycetidae</taxon>
        <taxon>Eurotiales</taxon>
        <taxon>Aspergillaceae</taxon>
        <taxon>Penicillium</taxon>
    </lineage>
</organism>